<dbReference type="PROSITE" id="PS51782">
    <property type="entry name" value="LYSM"/>
    <property type="match status" value="1"/>
</dbReference>
<proteinExistence type="predicted"/>
<evidence type="ECO:0000313" key="4">
    <source>
        <dbReference type="Proteomes" id="UP000233526"/>
    </source>
</evidence>
<sequence>MPTPDRRPRGHNRRAQLRRQDESQGSLLHRINAVTLSLRQRFGQGMSSLGQRRQDAKAGKFKLSSPLPRKNTIGLLILIPLWLLVLAWEPAPTAPQAAPSGSLDVPLAVPAQALTAGNATSAAAKPVVEEKVNGIWLQHEVKAGETLYSIWRKFELPGAELSRLIAIEGPDRPLTRLQSGRAIFILVDDTRRIQRVEIRSYGQAVYRYDRQGEGFALKE</sequence>
<evidence type="ECO:0000313" key="3">
    <source>
        <dbReference type="EMBL" id="PKQ71325.1"/>
    </source>
</evidence>
<evidence type="ECO:0000259" key="2">
    <source>
        <dbReference type="PROSITE" id="PS51782"/>
    </source>
</evidence>
<dbReference type="Gene3D" id="3.10.450.350">
    <property type="match status" value="1"/>
</dbReference>
<dbReference type="GO" id="GO:0042834">
    <property type="term" value="F:peptidoglycan binding"/>
    <property type="evidence" value="ECO:0007669"/>
    <property type="project" value="InterPro"/>
</dbReference>
<reference evidence="3 4" key="1">
    <citation type="journal article" date="2017" name="Front. Microbiol.">
        <title>Strong Genomic and Phenotypic Heterogeneity in the Aeromonas sobria Species Complex.</title>
        <authorList>
            <person name="Gauthier J."/>
            <person name="Vincent A.T."/>
            <person name="Charette S.J."/>
            <person name="Derome N."/>
        </authorList>
    </citation>
    <scope>NUCLEOTIDE SEQUENCE [LARGE SCALE GENOMIC DNA]</scope>
    <source>
        <strain evidence="3 4">JF2635</strain>
    </source>
</reference>
<comment type="caution">
    <text evidence="3">The sequence shown here is derived from an EMBL/GenBank/DDBJ whole genome shotgun (WGS) entry which is preliminary data.</text>
</comment>
<dbReference type="InterPro" id="IPR007340">
    <property type="entry name" value="LysM_Opacity-associatedA"/>
</dbReference>
<protein>
    <submittedName>
        <fullName evidence="3">Opacity-associated protein A</fullName>
    </submittedName>
</protein>
<dbReference type="AlphaFoldDB" id="A0A2N3ILT4"/>
<dbReference type="InterPro" id="IPR018392">
    <property type="entry name" value="LysM"/>
</dbReference>
<dbReference type="RefSeq" id="WP_101321330.1">
    <property type="nucleotide sequence ID" value="NZ_CAWNSS010000100.1"/>
</dbReference>
<organism evidence="3 4">
    <name type="scientific">Aeromonas sobria</name>
    <dbReference type="NCBI Taxonomy" id="646"/>
    <lineage>
        <taxon>Bacteria</taxon>
        <taxon>Pseudomonadati</taxon>
        <taxon>Pseudomonadota</taxon>
        <taxon>Gammaproteobacteria</taxon>
        <taxon>Aeromonadales</taxon>
        <taxon>Aeromonadaceae</taxon>
        <taxon>Aeromonas</taxon>
    </lineage>
</organism>
<gene>
    <name evidence="3" type="ORF">AOX56_08930</name>
</gene>
<name>A0A2N3ILT4_AERSO</name>
<dbReference type="EMBL" id="LJZX01000100">
    <property type="protein sequence ID" value="PKQ71325.1"/>
    <property type="molecule type" value="Genomic_DNA"/>
</dbReference>
<accession>A0A2N3ILT4</accession>
<feature type="region of interest" description="Disordered" evidence="1">
    <location>
        <begin position="1"/>
        <end position="24"/>
    </location>
</feature>
<feature type="compositionally biased region" description="Basic residues" evidence="1">
    <location>
        <begin position="8"/>
        <end position="17"/>
    </location>
</feature>
<dbReference type="Pfam" id="PF04225">
    <property type="entry name" value="LysM_OapA"/>
    <property type="match status" value="1"/>
</dbReference>
<dbReference type="CDD" id="cd00118">
    <property type="entry name" value="LysM"/>
    <property type="match status" value="1"/>
</dbReference>
<evidence type="ECO:0000256" key="1">
    <source>
        <dbReference type="SAM" id="MobiDB-lite"/>
    </source>
</evidence>
<dbReference type="Proteomes" id="UP000233526">
    <property type="component" value="Unassembled WGS sequence"/>
</dbReference>
<feature type="domain" description="LysM" evidence="2">
    <location>
        <begin position="137"/>
        <end position="185"/>
    </location>
</feature>